<evidence type="ECO:0000313" key="7">
    <source>
        <dbReference type="EMBL" id="PTQ59091.1"/>
    </source>
</evidence>
<dbReference type="Gene3D" id="3.40.50.1000">
    <property type="entry name" value="HAD superfamily/HAD-like"/>
    <property type="match status" value="1"/>
</dbReference>
<feature type="transmembrane region" description="Helical" evidence="6">
    <location>
        <begin position="319"/>
        <end position="338"/>
    </location>
</feature>
<protein>
    <submittedName>
        <fullName evidence="7">4-hydroxybenzoate polyprenyltransferase</fullName>
    </submittedName>
</protein>
<dbReference type="Pfam" id="PF01040">
    <property type="entry name" value="UbiA"/>
    <property type="match status" value="1"/>
</dbReference>
<dbReference type="AlphaFoldDB" id="A0A2T5GIF0"/>
<keyword evidence="5 6" id="KW-0472">Membrane</keyword>
<keyword evidence="4 6" id="KW-1133">Transmembrane helix</keyword>
<feature type="transmembrane region" description="Helical" evidence="6">
    <location>
        <begin position="383"/>
        <end position="412"/>
    </location>
</feature>
<dbReference type="RefSeq" id="WP_107959353.1">
    <property type="nucleotide sequence ID" value="NZ_QAOG01000006.1"/>
</dbReference>
<reference evidence="7 8" key="1">
    <citation type="submission" date="2018-04" db="EMBL/GenBank/DDBJ databases">
        <title>Genomic Encyclopedia of Type Strains, Phase III (KMG-III): the genomes of soil and plant-associated and newly described type strains.</title>
        <authorList>
            <person name="Whitman W."/>
        </authorList>
    </citation>
    <scope>NUCLEOTIDE SEQUENCE [LARGE SCALE GENOMIC DNA]</scope>
    <source>
        <strain evidence="7 8">MA101b</strain>
    </source>
</reference>
<dbReference type="InterPro" id="IPR044878">
    <property type="entry name" value="UbiA_sf"/>
</dbReference>
<dbReference type="InterPro" id="IPR036412">
    <property type="entry name" value="HAD-like_sf"/>
</dbReference>
<dbReference type="EMBL" id="QAOG01000006">
    <property type="protein sequence ID" value="PTQ59091.1"/>
    <property type="molecule type" value="Genomic_DNA"/>
</dbReference>
<evidence type="ECO:0000256" key="4">
    <source>
        <dbReference type="ARBA" id="ARBA00022989"/>
    </source>
</evidence>
<feature type="transmembrane region" description="Helical" evidence="6">
    <location>
        <begin position="202"/>
        <end position="219"/>
    </location>
</feature>
<dbReference type="InterPro" id="IPR000537">
    <property type="entry name" value="UbiA_prenyltransferase"/>
</dbReference>
<keyword evidence="7" id="KW-0808">Transferase</keyword>
<organism evidence="7 8">
    <name type="scientific">Sphingomonas aurantiaca</name>
    <dbReference type="NCBI Taxonomy" id="185949"/>
    <lineage>
        <taxon>Bacteria</taxon>
        <taxon>Pseudomonadati</taxon>
        <taxon>Pseudomonadota</taxon>
        <taxon>Alphaproteobacteria</taxon>
        <taxon>Sphingomonadales</taxon>
        <taxon>Sphingomonadaceae</taxon>
        <taxon>Sphingomonas</taxon>
    </lineage>
</organism>
<dbReference type="InterPro" id="IPR023214">
    <property type="entry name" value="HAD_sf"/>
</dbReference>
<sequence>MTSLVAAPRTTEDTRLPLCVDLDNTLIRTDLLYEAVIAFLCLHPLSGWQLVAWAVQGPCRLKGELAARLPLAPQGLPYRSDLLAYIAEHRAAGGQAFLVTASPRPWADAVAHHLGVFDDTCASTTAINLKGLAKAEHLAERFGPQGFAYVGDSRADRPVWQLAGEAMGVGANARRHIGHDARIFDSRREPFALLLALRPHQWLKNLLVFVALLAAHMIARPDALFAAALAFVAFSLCASSSYLLNDIVDLPVDRLHPRKSKRPFASGRAPLLGGVVLVPTLVILAAAICLLLPPGFAVTLAAYYGTTIAYSFSLKRRALVDVFTLAGLYTVRVIGGAVALGVTISMWLLAFSMFLFICLAMLKRYAELVDAARRGLQAAGGRGYAVGDEAVIAALGIASGFCSVLVFSLYAAQPYVARLYATPALLWLVCPLLLYWLARMWLLARRGHMHDDPIVFTIRDRISCGVIACCGLVVSLSAMVELAIPIVGM</sequence>
<dbReference type="CDD" id="cd13963">
    <property type="entry name" value="PT_UbiA_2"/>
    <property type="match status" value="1"/>
</dbReference>
<feature type="transmembrane region" description="Helical" evidence="6">
    <location>
        <begin position="225"/>
        <end position="248"/>
    </location>
</feature>
<dbReference type="GO" id="GO:0016020">
    <property type="term" value="C:membrane"/>
    <property type="evidence" value="ECO:0007669"/>
    <property type="project" value="UniProtKB-SubCell"/>
</dbReference>
<evidence type="ECO:0000256" key="1">
    <source>
        <dbReference type="ARBA" id="ARBA00004141"/>
    </source>
</evidence>
<dbReference type="SUPFAM" id="SSF56784">
    <property type="entry name" value="HAD-like"/>
    <property type="match status" value="1"/>
</dbReference>
<keyword evidence="2" id="KW-1003">Cell membrane</keyword>
<comment type="subcellular location">
    <subcellularLocation>
        <location evidence="1">Membrane</location>
        <topology evidence="1">Multi-pass membrane protein</topology>
    </subcellularLocation>
</comment>
<evidence type="ECO:0000256" key="6">
    <source>
        <dbReference type="SAM" id="Phobius"/>
    </source>
</evidence>
<gene>
    <name evidence="7" type="ORF">C8J26_3418</name>
</gene>
<dbReference type="GO" id="GO:0016765">
    <property type="term" value="F:transferase activity, transferring alkyl or aryl (other than methyl) groups"/>
    <property type="evidence" value="ECO:0007669"/>
    <property type="project" value="InterPro"/>
</dbReference>
<feature type="transmembrane region" description="Helical" evidence="6">
    <location>
        <begin position="424"/>
        <end position="444"/>
    </location>
</feature>
<dbReference type="Proteomes" id="UP000244189">
    <property type="component" value="Unassembled WGS sequence"/>
</dbReference>
<feature type="transmembrane region" description="Helical" evidence="6">
    <location>
        <begin position="465"/>
        <end position="487"/>
    </location>
</feature>
<feature type="transmembrane region" description="Helical" evidence="6">
    <location>
        <begin position="269"/>
        <end position="288"/>
    </location>
</feature>
<name>A0A2T5GIF0_9SPHN</name>
<accession>A0A2T5GIF0</accession>
<feature type="transmembrane region" description="Helical" evidence="6">
    <location>
        <begin position="294"/>
        <end position="312"/>
    </location>
</feature>
<evidence type="ECO:0000313" key="8">
    <source>
        <dbReference type="Proteomes" id="UP000244189"/>
    </source>
</evidence>
<evidence type="ECO:0000256" key="2">
    <source>
        <dbReference type="ARBA" id="ARBA00022475"/>
    </source>
</evidence>
<proteinExistence type="predicted"/>
<dbReference type="Pfam" id="PF12710">
    <property type="entry name" value="HAD"/>
    <property type="match status" value="1"/>
</dbReference>
<comment type="caution">
    <text evidence="7">The sequence shown here is derived from an EMBL/GenBank/DDBJ whole genome shotgun (WGS) entry which is preliminary data.</text>
</comment>
<keyword evidence="3 6" id="KW-0812">Transmembrane</keyword>
<feature type="transmembrane region" description="Helical" evidence="6">
    <location>
        <begin position="344"/>
        <end position="362"/>
    </location>
</feature>
<dbReference type="NCBIfam" id="NF006088">
    <property type="entry name" value="PRK08238.1"/>
    <property type="match status" value="1"/>
</dbReference>
<evidence type="ECO:0000256" key="3">
    <source>
        <dbReference type="ARBA" id="ARBA00022692"/>
    </source>
</evidence>
<dbReference type="Gene3D" id="1.10.357.140">
    <property type="entry name" value="UbiA prenyltransferase"/>
    <property type="match status" value="1"/>
</dbReference>
<keyword evidence="8" id="KW-1185">Reference proteome</keyword>
<evidence type="ECO:0000256" key="5">
    <source>
        <dbReference type="ARBA" id="ARBA00023136"/>
    </source>
</evidence>